<accession>A0AAG5DR75</accession>
<dbReference type="EnsemblMetazoa" id="ENSAATROPT014572">
    <property type="protein sequence ID" value="ENSAATROPP013279"/>
    <property type="gene ID" value="ENSAATROPG011819"/>
</dbReference>
<reference evidence="1" key="1">
    <citation type="submission" date="2024-04" db="UniProtKB">
        <authorList>
            <consortium name="EnsemblMetazoa"/>
        </authorList>
    </citation>
    <scope>IDENTIFICATION</scope>
    <source>
        <strain evidence="1">EBRO</strain>
    </source>
</reference>
<dbReference type="AlphaFoldDB" id="A0AAG5DR75"/>
<protein>
    <submittedName>
        <fullName evidence="1">Uncharacterized protein</fullName>
    </submittedName>
</protein>
<evidence type="ECO:0000313" key="1">
    <source>
        <dbReference type="EnsemblMetazoa" id="ENSAATROPP013279"/>
    </source>
</evidence>
<sequence length="131" mass="14541">MTIHIVLPSHPYLYKYVYKGHDRVAFSPTESLDEIQQYPDARYISASLAITTSFGFEMQVKTVTVVQLPIHLENRQSIVLRETESVNSSCLPVLLPAGSELTRTFQIITGCRIVPDAITTTPSVCPYPIGG</sequence>
<proteinExistence type="predicted"/>
<dbReference type="Proteomes" id="UP000075880">
    <property type="component" value="Unassembled WGS sequence"/>
</dbReference>
<evidence type="ECO:0000313" key="2">
    <source>
        <dbReference type="Proteomes" id="UP000075880"/>
    </source>
</evidence>
<keyword evidence="2" id="KW-1185">Reference proteome</keyword>
<name>A0AAG5DR75_ANOAO</name>
<organism evidence="1 2">
    <name type="scientific">Anopheles atroparvus</name>
    <name type="common">European mosquito</name>
    <dbReference type="NCBI Taxonomy" id="41427"/>
    <lineage>
        <taxon>Eukaryota</taxon>
        <taxon>Metazoa</taxon>
        <taxon>Ecdysozoa</taxon>
        <taxon>Arthropoda</taxon>
        <taxon>Hexapoda</taxon>
        <taxon>Insecta</taxon>
        <taxon>Pterygota</taxon>
        <taxon>Neoptera</taxon>
        <taxon>Endopterygota</taxon>
        <taxon>Diptera</taxon>
        <taxon>Nematocera</taxon>
        <taxon>Culicoidea</taxon>
        <taxon>Culicidae</taxon>
        <taxon>Anophelinae</taxon>
        <taxon>Anopheles</taxon>
    </lineage>
</organism>